<feature type="domain" description="Histidine kinase/HSP90-like ATPase" evidence="5">
    <location>
        <begin position="3"/>
        <end position="45"/>
    </location>
</feature>
<accession>A0A8D5FGQ4</accession>
<comment type="catalytic activity">
    <reaction evidence="1">
        <text>ATP + protein L-histidine = ADP + protein N-phospho-L-histidine.</text>
        <dbReference type="EC" id="2.7.13.3"/>
    </reaction>
</comment>
<sequence length="47" mass="5186">MNRKHEGAGLGLAICAKLVSMMNGRIWLESTPEIGTTFFFTVRMQAA</sequence>
<dbReference type="PANTHER" id="PTHR43047:SF68">
    <property type="entry name" value="HISTIDINE KINASE 5"/>
    <property type="match status" value="1"/>
</dbReference>
<dbReference type="PANTHER" id="PTHR43047">
    <property type="entry name" value="TWO-COMPONENT HISTIDINE PROTEIN KINASE"/>
    <property type="match status" value="1"/>
</dbReference>
<evidence type="ECO:0000313" key="6">
    <source>
        <dbReference type="EMBL" id="BCL61317.1"/>
    </source>
</evidence>
<keyword evidence="4" id="KW-0418">Kinase</keyword>
<dbReference type="Proteomes" id="UP000826725">
    <property type="component" value="Chromosome"/>
</dbReference>
<evidence type="ECO:0000256" key="3">
    <source>
        <dbReference type="ARBA" id="ARBA00022679"/>
    </source>
</evidence>
<dbReference type="GO" id="GO:0000155">
    <property type="term" value="F:phosphorelay sensor kinase activity"/>
    <property type="evidence" value="ECO:0007669"/>
    <property type="project" value="TreeGrafter"/>
</dbReference>
<dbReference type="GO" id="GO:0009927">
    <property type="term" value="F:histidine phosphotransfer kinase activity"/>
    <property type="evidence" value="ECO:0007669"/>
    <property type="project" value="TreeGrafter"/>
</dbReference>
<evidence type="ECO:0000256" key="4">
    <source>
        <dbReference type="ARBA" id="ARBA00022777"/>
    </source>
</evidence>
<keyword evidence="7" id="KW-1185">Reference proteome</keyword>
<dbReference type="EMBL" id="AP024086">
    <property type="protein sequence ID" value="BCL61317.1"/>
    <property type="molecule type" value="Genomic_DNA"/>
</dbReference>
<dbReference type="InterPro" id="IPR003594">
    <property type="entry name" value="HATPase_dom"/>
</dbReference>
<dbReference type="AlphaFoldDB" id="A0A8D5FGQ4"/>
<dbReference type="Pfam" id="PF02518">
    <property type="entry name" value="HATPase_c"/>
    <property type="match status" value="1"/>
</dbReference>
<reference evidence="6" key="1">
    <citation type="submission" date="2020-09" db="EMBL/GenBank/DDBJ databases">
        <title>Desulfogranum mesoprofundum gen. nov., sp. nov., a novel mesophilic, sulfate-reducing chemolithoautotroph isolated from a deep-sea hydrothermal vent chimney in the Suiyo Seamount.</title>
        <authorList>
            <person name="Hashimoto Y."/>
            <person name="Nakagawa S."/>
        </authorList>
    </citation>
    <scope>NUCLEOTIDE SEQUENCE</scope>
    <source>
        <strain evidence="6">KT2</strain>
    </source>
</reference>
<name>A0A8D5FGQ4_9BACT</name>
<evidence type="ECO:0000259" key="5">
    <source>
        <dbReference type="Pfam" id="PF02518"/>
    </source>
</evidence>
<dbReference type="KEGG" id="dbk:DGMP_20100"/>
<evidence type="ECO:0000313" key="7">
    <source>
        <dbReference type="Proteomes" id="UP000826725"/>
    </source>
</evidence>
<organism evidence="6 7">
    <name type="scientific">Desulfomarina profundi</name>
    <dbReference type="NCBI Taxonomy" id="2772557"/>
    <lineage>
        <taxon>Bacteria</taxon>
        <taxon>Pseudomonadati</taxon>
        <taxon>Thermodesulfobacteriota</taxon>
        <taxon>Desulfobulbia</taxon>
        <taxon>Desulfobulbales</taxon>
        <taxon>Desulfobulbaceae</taxon>
        <taxon>Desulfomarina</taxon>
    </lineage>
</organism>
<evidence type="ECO:0000256" key="1">
    <source>
        <dbReference type="ARBA" id="ARBA00000085"/>
    </source>
</evidence>
<dbReference type="GO" id="GO:0005886">
    <property type="term" value="C:plasma membrane"/>
    <property type="evidence" value="ECO:0007669"/>
    <property type="project" value="TreeGrafter"/>
</dbReference>
<dbReference type="EC" id="2.7.13.3" evidence="2"/>
<proteinExistence type="predicted"/>
<evidence type="ECO:0000256" key="2">
    <source>
        <dbReference type="ARBA" id="ARBA00012438"/>
    </source>
</evidence>
<protein>
    <recommendedName>
        <fullName evidence="2">histidine kinase</fullName>
        <ecNumber evidence="2">2.7.13.3</ecNumber>
    </recommendedName>
</protein>
<gene>
    <name evidence="6" type="ORF">DGMP_20100</name>
</gene>
<keyword evidence="3" id="KW-0808">Transferase</keyword>